<evidence type="ECO:0000256" key="5">
    <source>
        <dbReference type="ARBA" id="ARBA00023315"/>
    </source>
</evidence>
<dbReference type="PANTHER" id="PTHR13693:SF100">
    <property type="entry name" value="8-AMINO-7-OXONONANOATE SYNTHASE"/>
    <property type="match status" value="1"/>
</dbReference>
<dbReference type="PANTHER" id="PTHR13693">
    <property type="entry name" value="CLASS II AMINOTRANSFERASE/8-AMINO-7-OXONONANOATE SYNTHASE"/>
    <property type="match status" value="1"/>
</dbReference>
<dbReference type="EMBL" id="CAIIXF020000003">
    <property type="protein sequence ID" value="CAH1779745.1"/>
    <property type="molecule type" value="Genomic_DNA"/>
</dbReference>
<dbReference type="SUPFAM" id="SSF53383">
    <property type="entry name" value="PLP-dependent transferases"/>
    <property type="match status" value="1"/>
</dbReference>
<evidence type="ECO:0000313" key="8">
    <source>
        <dbReference type="Proteomes" id="UP000749559"/>
    </source>
</evidence>
<dbReference type="GO" id="GO:0030170">
    <property type="term" value="F:pyridoxal phosphate binding"/>
    <property type="evidence" value="ECO:0007669"/>
    <property type="project" value="InterPro"/>
</dbReference>
<dbReference type="GO" id="GO:0008710">
    <property type="term" value="F:8-amino-7-oxononanoate synthase activity"/>
    <property type="evidence" value="ECO:0007669"/>
    <property type="project" value="TreeGrafter"/>
</dbReference>
<dbReference type="Gene3D" id="3.90.1150.10">
    <property type="entry name" value="Aspartate Aminotransferase, domain 1"/>
    <property type="match status" value="1"/>
</dbReference>
<dbReference type="InterPro" id="IPR015424">
    <property type="entry name" value="PyrdxlP-dep_Trfase"/>
</dbReference>
<keyword evidence="8" id="KW-1185">Reference proteome</keyword>
<dbReference type="OrthoDB" id="9988688at2759"/>
<keyword evidence="3" id="KW-0808">Transferase</keyword>
<dbReference type="Pfam" id="PF00155">
    <property type="entry name" value="Aminotran_1_2"/>
    <property type="match status" value="1"/>
</dbReference>
<keyword evidence="4" id="KW-0663">Pyridoxal phosphate</keyword>
<gene>
    <name evidence="7" type="ORF">OFUS_LOCUS6521</name>
</gene>
<sequence length="433" mass="48705">MACRHWIQSPVKLIKRRITYNAVTENITKLEITSKIAIPARTQRYARAINVAFGPNWADYHKGEIDFSSCDFLALGHDQAINKSQADYIISEINDGKAAWGKTGIWPRSRESPMIEFQEKAAEWLKADAVVLTKSGMDANCSLIEILLQYNNNNIPVYLDFLAHTTFRYGIRAMKGDMIVFKHNDLEDLEAKMTKRGPGFIIADSITSSLGTIAPLKDMCDLAEKYGSALIVDESHALGVHGHEGNGIVCQLGLEDRVQFRTAALTKGLACNGGIFIGRREFVGLFRGGTTKCIFSHAVEDHEAVRLIKALETVKQANDKRKSLQIKFTTFKQELRKLGYLGYYLNQPTQLFGLCTGDYDNTIRLDRALKSKGIYAAPFVFPVAPRDRSLLRWTITDALTKEQLEYTLTVLQQFVEDGTAKPSEWPDYKKPCY</sequence>
<dbReference type="InterPro" id="IPR050087">
    <property type="entry name" value="AON_synthase_class-II"/>
</dbReference>
<dbReference type="Gene3D" id="3.40.640.10">
    <property type="entry name" value="Type I PLP-dependent aspartate aminotransferase-like (Major domain)"/>
    <property type="match status" value="1"/>
</dbReference>
<evidence type="ECO:0000256" key="1">
    <source>
        <dbReference type="ARBA" id="ARBA00001933"/>
    </source>
</evidence>
<evidence type="ECO:0000313" key="7">
    <source>
        <dbReference type="EMBL" id="CAH1779745.1"/>
    </source>
</evidence>
<comment type="cofactor">
    <cofactor evidence="1">
        <name>pyridoxal 5'-phosphate</name>
        <dbReference type="ChEBI" id="CHEBI:597326"/>
    </cofactor>
</comment>
<comment type="caution">
    <text evidence="7">The sequence shown here is derived from an EMBL/GenBank/DDBJ whole genome shotgun (WGS) entry which is preliminary data.</text>
</comment>
<dbReference type="GO" id="GO:0009102">
    <property type="term" value="P:biotin biosynthetic process"/>
    <property type="evidence" value="ECO:0007669"/>
    <property type="project" value="TreeGrafter"/>
</dbReference>
<evidence type="ECO:0000256" key="4">
    <source>
        <dbReference type="ARBA" id="ARBA00022898"/>
    </source>
</evidence>
<dbReference type="InterPro" id="IPR015422">
    <property type="entry name" value="PyrdxlP-dep_Trfase_small"/>
</dbReference>
<dbReference type="InterPro" id="IPR015421">
    <property type="entry name" value="PyrdxlP-dep_Trfase_major"/>
</dbReference>
<protein>
    <recommendedName>
        <fullName evidence="6">Aminotransferase class I/classII large domain-containing protein</fullName>
    </recommendedName>
</protein>
<dbReference type="AlphaFoldDB" id="A0A8J1XR56"/>
<comment type="similarity">
    <text evidence="2">Belongs to the class-II pyridoxal-phosphate-dependent aminotransferase family.</text>
</comment>
<evidence type="ECO:0000259" key="6">
    <source>
        <dbReference type="Pfam" id="PF00155"/>
    </source>
</evidence>
<organism evidence="7 8">
    <name type="scientific">Owenia fusiformis</name>
    <name type="common">Polychaete worm</name>
    <dbReference type="NCBI Taxonomy" id="6347"/>
    <lineage>
        <taxon>Eukaryota</taxon>
        <taxon>Metazoa</taxon>
        <taxon>Spiralia</taxon>
        <taxon>Lophotrochozoa</taxon>
        <taxon>Annelida</taxon>
        <taxon>Polychaeta</taxon>
        <taxon>Sedentaria</taxon>
        <taxon>Canalipalpata</taxon>
        <taxon>Sabellida</taxon>
        <taxon>Oweniida</taxon>
        <taxon>Oweniidae</taxon>
        <taxon>Owenia</taxon>
    </lineage>
</organism>
<evidence type="ECO:0000256" key="2">
    <source>
        <dbReference type="ARBA" id="ARBA00008392"/>
    </source>
</evidence>
<name>A0A8J1XR56_OWEFU</name>
<reference evidence="7" key="1">
    <citation type="submission" date="2022-03" db="EMBL/GenBank/DDBJ databases">
        <authorList>
            <person name="Martin C."/>
        </authorList>
    </citation>
    <scope>NUCLEOTIDE SEQUENCE</scope>
</reference>
<keyword evidence="5" id="KW-0012">Acyltransferase</keyword>
<accession>A0A8J1XR56</accession>
<proteinExistence type="inferred from homology"/>
<feature type="domain" description="Aminotransferase class I/classII large" evidence="6">
    <location>
        <begin position="115"/>
        <end position="410"/>
    </location>
</feature>
<dbReference type="InterPro" id="IPR004839">
    <property type="entry name" value="Aminotransferase_I/II_large"/>
</dbReference>
<dbReference type="Proteomes" id="UP000749559">
    <property type="component" value="Unassembled WGS sequence"/>
</dbReference>
<evidence type="ECO:0000256" key="3">
    <source>
        <dbReference type="ARBA" id="ARBA00022679"/>
    </source>
</evidence>